<comment type="caution">
    <text evidence="8">The sequence shown here is derived from an EMBL/GenBank/DDBJ whole genome shotgun (WGS) entry which is preliminary data.</text>
</comment>
<dbReference type="InterPro" id="IPR006145">
    <property type="entry name" value="PsdUridine_synth_RsuA/RluA"/>
</dbReference>
<dbReference type="PANTHER" id="PTHR21600:SF44">
    <property type="entry name" value="RIBOSOMAL LARGE SUBUNIT PSEUDOURIDINE SYNTHASE D"/>
    <property type="match status" value="1"/>
</dbReference>
<evidence type="ECO:0000256" key="6">
    <source>
        <dbReference type="SAM" id="MobiDB-lite"/>
    </source>
</evidence>
<dbReference type="RefSeq" id="WP_386741898.1">
    <property type="nucleotide sequence ID" value="NZ_JBHRYA010000001.1"/>
</dbReference>
<organism evidence="8 9">
    <name type="scientific">Luteimonas soli</name>
    <dbReference type="NCBI Taxonomy" id="1648966"/>
    <lineage>
        <taxon>Bacteria</taxon>
        <taxon>Pseudomonadati</taxon>
        <taxon>Pseudomonadota</taxon>
        <taxon>Gammaproteobacteria</taxon>
        <taxon>Lysobacterales</taxon>
        <taxon>Lysobacteraceae</taxon>
        <taxon>Luteimonas</taxon>
    </lineage>
</organism>
<protein>
    <recommendedName>
        <fullName evidence="5">Pseudouridine synthase</fullName>
        <ecNumber evidence="5">5.4.99.-</ecNumber>
    </recommendedName>
</protein>
<dbReference type="InterPro" id="IPR020103">
    <property type="entry name" value="PsdUridine_synth_cat_dom_sf"/>
</dbReference>
<evidence type="ECO:0000256" key="4">
    <source>
        <dbReference type="PROSITE-ProRule" id="PRU00182"/>
    </source>
</evidence>
<keyword evidence="4" id="KW-0694">RNA-binding</keyword>
<evidence type="ECO:0000256" key="5">
    <source>
        <dbReference type="RuleBase" id="RU362028"/>
    </source>
</evidence>
<evidence type="ECO:0000313" key="9">
    <source>
        <dbReference type="Proteomes" id="UP001595705"/>
    </source>
</evidence>
<dbReference type="EMBL" id="JBHRYA010000001">
    <property type="protein sequence ID" value="MFC3714923.1"/>
    <property type="molecule type" value="Genomic_DNA"/>
</dbReference>
<accession>A0ABV7XIM0</accession>
<reference evidence="9" key="1">
    <citation type="journal article" date="2019" name="Int. J. Syst. Evol. Microbiol.">
        <title>The Global Catalogue of Microorganisms (GCM) 10K type strain sequencing project: providing services to taxonomists for standard genome sequencing and annotation.</title>
        <authorList>
            <consortium name="The Broad Institute Genomics Platform"/>
            <consortium name="The Broad Institute Genome Sequencing Center for Infectious Disease"/>
            <person name="Wu L."/>
            <person name="Ma J."/>
        </authorList>
    </citation>
    <scope>NUCLEOTIDE SEQUENCE [LARGE SCALE GENOMIC DNA]</scope>
    <source>
        <strain evidence="9">KCTC 42441</strain>
    </source>
</reference>
<evidence type="ECO:0000256" key="2">
    <source>
        <dbReference type="ARBA" id="ARBA00023235"/>
    </source>
</evidence>
<keyword evidence="9" id="KW-1185">Reference proteome</keyword>
<dbReference type="InterPro" id="IPR050188">
    <property type="entry name" value="RluA_PseudoU_synthase"/>
</dbReference>
<dbReference type="Gene3D" id="3.10.290.10">
    <property type="entry name" value="RNA-binding S4 domain"/>
    <property type="match status" value="1"/>
</dbReference>
<dbReference type="NCBIfam" id="TIGR00005">
    <property type="entry name" value="rluA_subfam"/>
    <property type="match status" value="1"/>
</dbReference>
<dbReference type="InterPro" id="IPR006225">
    <property type="entry name" value="PsdUridine_synth_RluC/D"/>
</dbReference>
<dbReference type="InterPro" id="IPR036986">
    <property type="entry name" value="S4_RNA-bd_sf"/>
</dbReference>
<gene>
    <name evidence="8" type="primary">rluD</name>
    <name evidence="8" type="ORF">ACFONC_01985</name>
</gene>
<dbReference type="PANTHER" id="PTHR21600">
    <property type="entry name" value="MITOCHONDRIAL RNA PSEUDOURIDINE SYNTHASE"/>
    <property type="match status" value="1"/>
</dbReference>
<dbReference type="PROSITE" id="PS50889">
    <property type="entry name" value="S4"/>
    <property type="match status" value="1"/>
</dbReference>
<evidence type="ECO:0000259" key="7">
    <source>
        <dbReference type="Pfam" id="PF00849"/>
    </source>
</evidence>
<dbReference type="SUPFAM" id="SSF55174">
    <property type="entry name" value="Alpha-L RNA-binding motif"/>
    <property type="match status" value="1"/>
</dbReference>
<comment type="catalytic activity">
    <reaction evidence="5">
        <text>a uridine in RNA = a pseudouridine in RNA</text>
        <dbReference type="Rhea" id="RHEA:48348"/>
        <dbReference type="Rhea" id="RHEA-COMP:12068"/>
        <dbReference type="Rhea" id="RHEA-COMP:12069"/>
        <dbReference type="ChEBI" id="CHEBI:65314"/>
        <dbReference type="ChEBI" id="CHEBI:65315"/>
    </reaction>
</comment>
<dbReference type="CDD" id="cd00165">
    <property type="entry name" value="S4"/>
    <property type="match status" value="1"/>
</dbReference>
<comment type="function">
    <text evidence="5">Responsible for synthesis of pseudouridine from uracil.</text>
</comment>
<dbReference type="GO" id="GO:0160140">
    <property type="term" value="F:23S rRNA pseudouridine(1911/1915/1917) synthase activity"/>
    <property type="evidence" value="ECO:0007669"/>
    <property type="project" value="UniProtKB-EC"/>
</dbReference>
<evidence type="ECO:0000256" key="1">
    <source>
        <dbReference type="ARBA" id="ARBA00010876"/>
    </source>
</evidence>
<evidence type="ECO:0000313" key="8">
    <source>
        <dbReference type="EMBL" id="MFC3714923.1"/>
    </source>
</evidence>
<feature type="domain" description="Pseudouridine synthase RsuA/RluA-like" evidence="7">
    <location>
        <begin position="99"/>
        <end position="249"/>
    </location>
</feature>
<feature type="compositionally biased region" description="Basic and acidic residues" evidence="6">
    <location>
        <begin position="1"/>
        <end position="12"/>
    </location>
</feature>
<dbReference type="Gene3D" id="3.30.2350.10">
    <property type="entry name" value="Pseudouridine synthase"/>
    <property type="match status" value="1"/>
</dbReference>
<dbReference type="InterPro" id="IPR006224">
    <property type="entry name" value="PsdUridine_synth_RluA-like_CS"/>
</dbReference>
<dbReference type="SUPFAM" id="SSF55120">
    <property type="entry name" value="Pseudouridine synthase"/>
    <property type="match status" value="1"/>
</dbReference>
<comment type="similarity">
    <text evidence="1 5">Belongs to the pseudouridine synthase RluA family.</text>
</comment>
<keyword evidence="2 5" id="KW-0413">Isomerase</keyword>
<comment type="catalytic activity">
    <reaction evidence="3">
        <text>uridine(1911/1915/1917) in 23S rRNA = pseudouridine(1911/1915/1917) in 23S rRNA</text>
        <dbReference type="Rhea" id="RHEA:42524"/>
        <dbReference type="Rhea" id="RHEA-COMP:10097"/>
        <dbReference type="Rhea" id="RHEA-COMP:10098"/>
        <dbReference type="ChEBI" id="CHEBI:65314"/>
        <dbReference type="ChEBI" id="CHEBI:65315"/>
        <dbReference type="EC" id="5.4.99.23"/>
    </reaction>
</comment>
<dbReference type="EC" id="5.4.99.-" evidence="5"/>
<dbReference type="Pfam" id="PF00849">
    <property type="entry name" value="PseudoU_synth_2"/>
    <property type="match status" value="1"/>
</dbReference>
<feature type="region of interest" description="Disordered" evidence="6">
    <location>
        <begin position="1"/>
        <end position="23"/>
    </location>
</feature>
<dbReference type="NCBIfam" id="NF008385">
    <property type="entry name" value="PRK11180.1"/>
    <property type="match status" value="1"/>
</dbReference>
<name>A0ABV7XIM0_9GAMM</name>
<sequence length="332" mass="36221">MPNHSAPERAQPEQRSAQVPESAAGRRFDAVLAELFPEFSRSRLAEWIKSGDALLDGNTVRPREPVRGGEAVTLSVLLDTQTEAEPQDIPLAILHEDADVFVIDKPAGLVVHPGAGNPDGTLVNGLLFRDPSLAALPRAGIVHRLDKDTSGVMVVARTLQAHAALVEQLSARAVHRQYLAIVVGALVSGGTASAAIDRHPRDRLRMAVRDDGRDAVTHYRLRERFRAHTALECRLETGRTHQIRVHMAHLKHPILGDPLYGGALKLPRAASEELVAALRGFRRQALHAEVLEFVHPLSGQPLRCSAPVPEDMLELMRLLREDNAAQAGAGRR</sequence>
<dbReference type="PROSITE" id="PS01129">
    <property type="entry name" value="PSI_RLU"/>
    <property type="match status" value="1"/>
</dbReference>
<proteinExistence type="inferred from homology"/>
<dbReference type="Proteomes" id="UP001595705">
    <property type="component" value="Unassembled WGS sequence"/>
</dbReference>
<dbReference type="CDD" id="cd02869">
    <property type="entry name" value="PseudoU_synth_RluA_like"/>
    <property type="match status" value="1"/>
</dbReference>
<evidence type="ECO:0000256" key="3">
    <source>
        <dbReference type="ARBA" id="ARBA00036882"/>
    </source>
</evidence>